<sequence>MNVLYRDARREECLKLAECINETAGGILDFLYHDLFPGQTTVEMVAEFLAEGERYDSYSSITVAEYQNEIIGMVSSYPAKLHGIDPEMEAFFPKERIDVVRDFFGSRVEGSYYLSAIFVDEQYRGHGVGSKLIAMTKDKAKEKGYNQLSLLVMADNETALKVYAKNGFKKVKHVKLQSNEFIPHEGGVYLVVCSI</sequence>
<keyword evidence="1" id="KW-0808">Transferase</keyword>
<dbReference type="SUPFAM" id="SSF55729">
    <property type="entry name" value="Acyl-CoA N-acyltransferases (Nat)"/>
    <property type="match status" value="1"/>
</dbReference>
<dbReference type="Pfam" id="PF00583">
    <property type="entry name" value="Acetyltransf_1"/>
    <property type="match status" value="1"/>
</dbReference>
<dbReference type="InterPro" id="IPR016181">
    <property type="entry name" value="Acyl_CoA_acyltransferase"/>
</dbReference>
<gene>
    <name evidence="4" type="ORF">SDC9_27443</name>
</gene>
<evidence type="ECO:0000256" key="2">
    <source>
        <dbReference type="ARBA" id="ARBA00023315"/>
    </source>
</evidence>
<dbReference type="EMBL" id="VSSQ01000151">
    <property type="protein sequence ID" value="MPL81518.1"/>
    <property type="molecule type" value="Genomic_DNA"/>
</dbReference>
<evidence type="ECO:0000259" key="3">
    <source>
        <dbReference type="PROSITE" id="PS51186"/>
    </source>
</evidence>
<feature type="domain" description="N-acetyltransferase" evidence="3">
    <location>
        <begin position="3"/>
        <end position="195"/>
    </location>
</feature>
<dbReference type="InterPro" id="IPR050680">
    <property type="entry name" value="YpeA/RimI_acetyltransf"/>
</dbReference>
<evidence type="ECO:0000256" key="1">
    <source>
        <dbReference type="ARBA" id="ARBA00022679"/>
    </source>
</evidence>
<organism evidence="4">
    <name type="scientific">bioreactor metagenome</name>
    <dbReference type="NCBI Taxonomy" id="1076179"/>
    <lineage>
        <taxon>unclassified sequences</taxon>
        <taxon>metagenomes</taxon>
        <taxon>ecological metagenomes</taxon>
    </lineage>
</organism>
<reference evidence="4" key="1">
    <citation type="submission" date="2019-08" db="EMBL/GenBank/DDBJ databases">
        <authorList>
            <person name="Kucharzyk K."/>
            <person name="Murdoch R.W."/>
            <person name="Higgins S."/>
            <person name="Loffler F."/>
        </authorList>
    </citation>
    <scope>NUCLEOTIDE SEQUENCE</scope>
</reference>
<dbReference type="Gene3D" id="3.40.630.30">
    <property type="match status" value="1"/>
</dbReference>
<dbReference type="CDD" id="cd04301">
    <property type="entry name" value="NAT_SF"/>
    <property type="match status" value="1"/>
</dbReference>
<evidence type="ECO:0000313" key="4">
    <source>
        <dbReference type="EMBL" id="MPL81518.1"/>
    </source>
</evidence>
<dbReference type="InterPro" id="IPR000182">
    <property type="entry name" value="GNAT_dom"/>
</dbReference>
<name>A0A644UR69_9ZZZZ</name>
<keyword evidence="2" id="KW-0012">Acyltransferase</keyword>
<accession>A0A644UR69</accession>
<dbReference type="GO" id="GO:0016747">
    <property type="term" value="F:acyltransferase activity, transferring groups other than amino-acyl groups"/>
    <property type="evidence" value="ECO:0007669"/>
    <property type="project" value="InterPro"/>
</dbReference>
<dbReference type="AlphaFoldDB" id="A0A644UR69"/>
<proteinExistence type="predicted"/>
<comment type="caution">
    <text evidence="4">The sequence shown here is derived from an EMBL/GenBank/DDBJ whole genome shotgun (WGS) entry which is preliminary data.</text>
</comment>
<dbReference type="PROSITE" id="PS51186">
    <property type="entry name" value="GNAT"/>
    <property type="match status" value="1"/>
</dbReference>
<dbReference type="PANTHER" id="PTHR43420:SF47">
    <property type="entry name" value="N-ACETYLTRANSFERASE DOMAIN-CONTAINING PROTEIN"/>
    <property type="match status" value="1"/>
</dbReference>
<dbReference type="PANTHER" id="PTHR43420">
    <property type="entry name" value="ACETYLTRANSFERASE"/>
    <property type="match status" value="1"/>
</dbReference>
<protein>
    <recommendedName>
        <fullName evidence="3">N-acetyltransferase domain-containing protein</fullName>
    </recommendedName>
</protein>